<comment type="similarity">
    <text evidence="2">Belongs to the TsaE family.</text>
</comment>
<evidence type="ECO:0000256" key="1">
    <source>
        <dbReference type="ARBA" id="ARBA00004496"/>
    </source>
</evidence>
<keyword evidence="11" id="KW-0808">Transferase</keyword>
<comment type="caution">
    <text evidence="11">The sequence shown here is derived from an EMBL/GenBank/DDBJ whole genome shotgun (WGS) entry which is preliminary data.</text>
</comment>
<evidence type="ECO:0000256" key="6">
    <source>
        <dbReference type="ARBA" id="ARBA00022723"/>
    </source>
</evidence>
<organism evidence="11 12">
    <name type="scientific">Meridianimarinicoccus roseus</name>
    <dbReference type="NCBI Taxonomy" id="2072018"/>
    <lineage>
        <taxon>Bacteria</taxon>
        <taxon>Pseudomonadati</taxon>
        <taxon>Pseudomonadota</taxon>
        <taxon>Alphaproteobacteria</taxon>
        <taxon>Rhodobacterales</taxon>
        <taxon>Paracoccaceae</taxon>
        <taxon>Meridianimarinicoccus</taxon>
    </lineage>
</organism>
<keyword evidence="4" id="KW-0963">Cytoplasm</keyword>
<keyword evidence="6" id="KW-0479">Metal-binding</keyword>
<accession>A0A2V2LBY0</accession>
<dbReference type="Gene3D" id="3.40.50.300">
    <property type="entry name" value="P-loop containing nucleotide triphosphate hydrolases"/>
    <property type="match status" value="1"/>
</dbReference>
<proteinExistence type="inferred from homology"/>
<dbReference type="EMBL" id="QGKU01000032">
    <property type="protein sequence ID" value="PWR02938.1"/>
    <property type="molecule type" value="Genomic_DNA"/>
</dbReference>
<dbReference type="GO" id="GO:0016740">
    <property type="term" value="F:transferase activity"/>
    <property type="evidence" value="ECO:0007669"/>
    <property type="project" value="UniProtKB-KW"/>
</dbReference>
<reference evidence="11 12" key="1">
    <citation type="submission" date="2018-05" db="EMBL/GenBank/DDBJ databases">
        <title>Rhodobacteraceae gen. nov., sp. nov. isolated from sea water.</title>
        <authorList>
            <person name="Ren Y."/>
        </authorList>
    </citation>
    <scope>NUCLEOTIDE SEQUENCE [LARGE SCALE GENOMIC DNA]</scope>
    <source>
        <strain evidence="11 12">TG-679</strain>
    </source>
</reference>
<dbReference type="PANTHER" id="PTHR33540">
    <property type="entry name" value="TRNA THREONYLCARBAMOYLADENOSINE BIOSYNTHESIS PROTEIN TSAE"/>
    <property type="match status" value="1"/>
</dbReference>
<dbReference type="GO" id="GO:0005524">
    <property type="term" value="F:ATP binding"/>
    <property type="evidence" value="ECO:0007669"/>
    <property type="project" value="UniProtKB-KW"/>
</dbReference>
<dbReference type="Proteomes" id="UP000245680">
    <property type="component" value="Unassembled WGS sequence"/>
</dbReference>
<evidence type="ECO:0000256" key="9">
    <source>
        <dbReference type="ARBA" id="ARBA00022842"/>
    </source>
</evidence>
<keyword evidence="5" id="KW-0819">tRNA processing</keyword>
<dbReference type="GO" id="GO:0005737">
    <property type="term" value="C:cytoplasm"/>
    <property type="evidence" value="ECO:0007669"/>
    <property type="project" value="UniProtKB-SubCell"/>
</dbReference>
<dbReference type="InterPro" id="IPR003442">
    <property type="entry name" value="T6A_TsaE"/>
</dbReference>
<sequence length="172" mass="18228">MPSDLRIDIPLHGEAATTALAAALAPLLRPGDVIALSGEIGAGKSHFARALIRARLPESDRALDIPSPTFTLVQTYDASGLEIWHSDLYRLTHADEVLELGLDEAFGTALCLIEWPDRLGADLPATALHLLLSPGATDQDRVASLRAHGGDWSARIGPALSLAARDAVRCTP</sequence>
<keyword evidence="7" id="KW-0547">Nucleotide-binding</keyword>
<dbReference type="NCBIfam" id="TIGR00150">
    <property type="entry name" value="T6A_YjeE"/>
    <property type="match status" value="1"/>
</dbReference>
<dbReference type="SUPFAM" id="SSF52540">
    <property type="entry name" value="P-loop containing nucleoside triphosphate hydrolases"/>
    <property type="match status" value="1"/>
</dbReference>
<evidence type="ECO:0000256" key="8">
    <source>
        <dbReference type="ARBA" id="ARBA00022840"/>
    </source>
</evidence>
<evidence type="ECO:0000313" key="12">
    <source>
        <dbReference type="Proteomes" id="UP000245680"/>
    </source>
</evidence>
<keyword evidence="12" id="KW-1185">Reference proteome</keyword>
<name>A0A2V2LBY0_9RHOB</name>
<evidence type="ECO:0000256" key="2">
    <source>
        <dbReference type="ARBA" id="ARBA00007599"/>
    </source>
</evidence>
<dbReference type="InterPro" id="IPR027417">
    <property type="entry name" value="P-loop_NTPase"/>
</dbReference>
<comment type="subcellular location">
    <subcellularLocation>
        <location evidence="1">Cytoplasm</location>
    </subcellularLocation>
</comment>
<evidence type="ECO:0000256" key="4">
    <source>
        <dbReference type="ARBA" id="ARBA00022490"/>
    </source>
</evidence>
<evidence type="ECO:0000256" key="10">
    <source>
        <dbReference type="ARBA" id="ARBA00032441"/>
    </source>
</evidence>
<dbReference type="Pfam" id="PF02367">
    <property type="entry name" value="TsaE"/>
    <property type="match status" value="1"/>
</dbReference>
<keyword evidence="8" id="KW-0067">ATP-binding</keyword>
<keyword evidence="9" id="KW-0460">Magnesium</keyword>
<dbReference type="OrthoDB" id="9800307at2"/>
<dbReference type="AlphaFoldDB" id="A0A2V2LBY0"/>
<evidence type="ECO:0000313" key="11">
    <source>
        <dbReference type="EMBL" id="PWR02938.1"/>
    </source>
</evidence>
<dbReference type="GO" id="GO:0002949">
    <property type="term" value="P:tRNA threonylcarbamoyladenosine modification"/>
    <property type="evidence" value="ECO:0007669"/>
    <property type="project" value="InterPro"/>
</dbReference>
<dbReference type="GO" id="GO:0046872">
    <property type="term" value="F:metal ion binding"/>
    <property type="evidence" value="ECO:0007669"/>
    <property type="project" value="UniProtKB-KW"/>
</dbReference>
<dbReference type="PANTHER" id="PTHR33540:SF2">
    <property type="entry name" value="TRNA THREONYLCARBAMOYLADENOSINE BIOSYNTHESIS PROTEIN TSAE"/>
    <property type="match status" value="1"/>
</dbReference>
<evidence type="ECO:0000256" key="3">
    <source>
        <dbReference type="ARBA" id="ARBA00019010"/>
    </source>
</evidence>
<gene>
    <name evidence="11" type="ORF">DKT77_10065</name>
</gene>
<evidence type="ECO:0000256" key="7">
    <source>
        <dbReference type="ARBA" id="ARBA00022741"/>
    </source>
</evidence>
<protein>
    <recommendedName>
        <fullName evidence="3">tRNA threonylcarbamoyladenosine biosynthesis protein TsaE</fullName>
    </recommendedName>
    <alternativeName>
        <fullName evidence="10">t(6)A37 threonylcarbamoyladenosine biosynthesis protein TsaE</fullName>
    </alternativeName>
</protein>
<evidence type="ECO:0000256" key="5">
    <source>
        <dbReference type="ARBA" id="ARBA00022694"/>
    </source>
</evidence>